<accession>A0A120HUM3</accession>
<evidence type="ECO:0000313" key="3">
    <source>
        <dbReference type="Proteomes" id="UP000204502"/>
    </source>
</evidence>
<dbReference type="GeneID" id="28801702"/>
<dbReference type="RefSeq" id="YP_009274747.1">
    <property type="nucleotide sequence ID" value="NC_030920.1"/>
</dbReference>
<feature type="transmembrane region" description="Helical" evidence="1">
    <location>
        <begin position="39"/>
        <end position="57"/>
    </location>
</feature>
<dbReference type="EMBL" id="KU253712">
    <property type="protein sequence ID" value="AMB18623.1"/>
    <property type="molecule type" value="Genomic_DNA"/>
</dbReference>
<name>A0A120HUM3_9CAUD</name>
<dbReference type="OrthoDB" id="38014at10239"/>
<keyword evidence="3" id="KW-1185">Reference proteome</keyword>
<keyword evidence="1" id="KW-0812">Transmembrane</keyword>
<evidence type="ECO:0000313" key="2">
    <source>
        <dbReference type="EMBL" id="AMB18623.1"/>
    </source>
</evidence>
<protein>
    <submittedName>
        <fullName evidence="2">Uncharacterized protein</fullName>
    </submittedName>
</protein>
<gene>
    <name evidence="2" type="ORF">Eldridge_040</name>
</gene>
<feature type="transmembrane region" description="Helical" evidence="1">
    <location>
        <begin position="12"/>
        <end position="33"/>
    </location>
</feature>
<keyword evidence="1" id="KW-1133">Transmembrane helix</keyword>
<evidence type="ECO:0000256" key="1">
    <source>
        <dbReference type="SAM" id="Phobius"/>
    </source>
</evidence>
<sequence>MKRHKHLMIKAMLILIAESVVMTGSWLFSTYVHPIEHTLRVNVVVGAILAIIVVLLYNRHLWKKKEQVEKELKDLQAVVLKKIPENEQDKK</sequence>
<organism evidence="2 3">
    <name type="scientific">Bacillus phage Eldridge</name>
    <dbReference type="NCBI Taxonomy" id="1776293"/>
    <lineage>
        <taxon>Viruses</taxon>
        <taxon>Duplodnaviria</taxon>
        <taxon>Heunggongvirae</taxon>
        <taxon>Uroviricota</taxon>
        <taxon>Caudoviricetes</taxon>
        <taxon>Herelleviridae</taxon>
        <taxon>Bastillevirinae</taxon>
        <taxon>Eldridgevirus</taxon>
        <taxon>Eldridgevirus eldridge</taxon>
    </lineage>
</organism>
<keyword evidence="1" id="KW-0472">Membrane</keyword>
<dbReference type="KEGG" id="vg:28801702"/>
<proteinExistence type="predicted"/>
<reference evidence="2 3" key="1">
    <citation type="journal article" date="2016" name="Genome Announc.">
        <title>Complete Genome Sequence of Bacillus megaterium Bacteriophage Eldridge.</title>
        <authorList>
            <person name="Reveille A.M."/>
            <person name="Eldridge K.A."/>
            <person name="Temple L.M."/>
        </authorList>
    </citation>
    <scope>NUCLEOTIDE SEQUENCE [LARGE SCALE GENOMIC DNA]</scope>
</reference>
<dbReference type="Proteomes" id="UP000204502">
    <property type="component" value="Segment"/>
</dbReference>